<dbReference type="EMBL" id="JASPKZ010007264">
    <property type="protein sequence ID" value="KAJ9585527.1"/>
    <property type="molecule type" value="Genomic_DNA"/>
</dbReference>
<dbReference type="InterPro" id="IPR015816">
    <property type="entry name" value="Vitellinogen_b-sht_N"/>
</dbReference>
<evidence type="ECO:0000256" key="1">
    <source>
        <dbReference type="ARBA" id="ARBA00022729"/>
    </source>
</evidence>
<feature type="non-terminal residue" evidence="8">
    <location>
        <position position="834"/>
    </location>
</feature>
<comment type="caution">
    <text evidence="8">The sequence shown here is derived from an EMBL/GenBank/DDBJ whole genome shotgun (WGS) entry which is preliminary data.</text>
</comment>
<feature type="non-terminal residue" evidence="8">
    <location>
        <position position="1"/>
    </location>
</feature>
<dbReference type="SUPFAM" id="SSF48431">
    <property type="entry name" value="Lipovitellin-phosvitin complex, superhelical domain"/>
    <property type="match status" value="1"/>
</dbReference>
<accession>A0AAD7ZSW5</accession>
<dbReference type="InterPro" id="IPR050733">
    <property type="entry name" value="Vitellogenin/Apolipophorin"/>
</dbReference>
<dbReference type="InterPro" id="IPR015255">
    <property type="entry name" value="Vitellinogen_open_b-sht"/>
</dbReference>
<dbReference type="AlphaFoldDB" id="A0AAD7ZSW5"/>
<feature type="region of interest" description="Disordered" evidence="6">
    <location>
        <begin position="206"/>
        <end position="245"/>
    </location>
</feature>
<feature type="domain" description="Vitellogenin" evidence="7">
    <location>
        <begin position="1"/>
        <end position="669"/>
    </location>
</feature>
<dbReference type="Gene3D" id="2.20.80.10">
    <property type="entry name" value="Lipovitellin-phosvitin complex, chain A, domain 4"/>
    <property type="match status" value="1"/>
</dbReference>
<dbReference type="PANTHER" id="PTHR23345">
    <property type="entry name" value="VITELLOGENIN-RELATED"/>
    <property type="match status" value="1"/>
</dbReference>
<dbReference type="Proteomes" id="UP001233999">
    <property type="component" value="Unassembled WGS sequence"/>
</dbReference>
<evidence type="ECO:0000313" key="9">
    <source>
        <dbReference type="Proteomes" id="UP001233999"/>
    </source>
</evidence>
<dbReference type="InterPro" id="IPR011030">
    <property type="entry name" value="Lipovitellin_superhlx_dom"/>
</dbReference>
<dbReference type="PANTHER" id="PTHR23345:SF15">
    <property type="entry name" value="VITELLOGENIN 1-RELATED"/>
    <property type="match status" value="1"/>
</dbReference>
<proteinExistence type="predicted"/>
<dbReference type="SMART" id="SM01169">
    <property type="entry name" value="DUF1943"/>
    <property type="match status" value="1"/>
</dbReference>
<dbReference type="Pfam" id="PF09172">
    <property type="entry name" value="Vit_open_b-sht"/>
    <property type="match status" value="1"/>
</dbReference>
<evidence type="ECO:0000256" key="5">
    <source>
        <dbReference type="PROSITE-ProRule" id="PRU00557"/>
    </source>
</evidence>
<evidence type="ECO:0000256" key="6">
    <source>
        <dbReference type="SAM" id="MobiDB-lite"/>
    </source>
</evidence>
<keyword evidence="2" id="KW-0758">Storage protein</keyword>
<dbReference type="InterPro" id="IPR015819">
    <property type="entry name" value="Lipid_transp_b-sht_shell"/>
</dbReference>
<keyword evidence="1" id="KW-0732">Signal</keyword>
<dbReference type="GO" id="GO:0045735">
    <property type="term" value="F:nutrient reservoir activity"/>
    <property type="evidence" value="ECO:0007669"/>
    <property type="project" value="UniProtKB-KW"/>
</dbReference>
<dbReference type="InterPro" id="IPR001747">
    <property type="entry name" value="Vitellogenin_N"/>
</dbReference>
<reference evidence="8" key="1">
    <citation type="journal article" date="2023" name="IScience">
        <title>Live-bearing cockroach genome reveals convergent evolutionary mechanisms linked to viviparity in insects and beyond.</title>
        <authorList>
            <person name="Fouks B."/>
            <person name="Harrison M.C."/>
            <person name="Mikhailova A.A."/>
            <person name="Marchal E."/>
            <person name="English S."/>
            <person name="Carruthers M."/>
            <person name="Jennings E.C."/>
            <person name="Chiamaka E.L."/>
            <person name="Frigard R.A."/>
            <person name="Pippel M."/>
            <person name="Attardo G.M."/>
            <person name="Benoit J.B."/>
            <person name="Bornberg-Bauer E."/>
            <person name="Tobe S.S."/>
        </authorList>
    </citation>
    <scope>NUCLEOTIDE SEQUENCE</scope>
    <source>
        <strain evidence="8">Stay&amp;Tobe</strain>
    </source>
</reference>
<dbReference type="SUPFAM" id="SSF56968">
    <property type="entry name" value="Lipovitellin-phosvitin complex, beta-sheet shell regions"/>
    <property type="match status" value="2"/>
</dbReference>
<dbReference type="Gene3D" id="1.25.10.20">
    <property type="entry name" value="Vitellinogen, superhelical"/>
    <property type="match status" value="1"/>
</dbReference>
<evidence type="ECO:0000256" key="2">
    <source>
        <dbReference type="ARBA" id="ARBA00022761"/>
    </source>
</evidence>
<feature type="compositionally biased region" description="Low complexity" evidence="6">
    <location>
        <begin position="211"/>
        <end position="233"/>
    </location>
</feature>
<keyword evidence="3" id="KW-1015">Disulfide bond</keyword>
<name>A0AAD7ZSW5_DIPPU</name>
<comment type="caution">
    <text evidence="5">Lacks conserved residue(s) required for the propagation of feature annotation.</text>
</comment>
<keyword evidence="4" id="KW-0325">Glycoprotein</keyword>
<organism evidence="8 9">
    <name type="scientific">Diploptera punctata</name>
    <name type="common">Pacific beetle cockroach</name>
    <dbReference type="NCBI Taxonomy" id="6984"/>
    <lineage>
        <taxon>Eukaryota</taxon>
        <taxon>Metazoa</taxon>
        <taxon>Ecdysozoa</taxon>
        <taxon>Arthropoda</taxon>
        <taxon>Hexapoda</taxon>
        <taxon>Insecta</taxon>
        <taxon>Pterygota</taxon>
        <taxon>Neoptera</taxon>
        <taxon>Polyneoptera</taxon>
        <taxon>Dictyoptera</taxon>
        <taxon>Blattodea</taxon>
        <taxon>Blaberoidea</taxon>
        <taxon>Blaberidae</taxon>
        <taxon>Diplopterinae</taxon>
        <taxon>Diploptera</taxon>
    </lineage>
</organism>
<evidence type="ECO:0000256" key="3">
    <source>
        <dbReference type="ARBA" id="ARBA00023157"/>
    </source>
</evidence>
<sequence length="834" mass="95174">VDRLIVNVEVELWEVNMIKGILSQLQIANNHDLHNVEQPIASLKKTVYRVKESLVTGNCNTLYDLSQQSNLDMSLWPRVANDNNVIIMKTQNLTHCKGHSHLFHMQYSGFERFNEHMHHGGFVSNVVVSRQLTDGQTKNYTIKDAHTLQTVILSPELYNRQHAMVISLLNVTLTARRINSIPTVLQPRDVGNLVYLQSIYEKSPNQDNLNSFSRGSSSGTRTSSSSKSSSSSTSEEDDRINLHIRSETDKRHLIAKRGALLERRQRSISSSSSIHSQSNDRLPHSIQEEKNSYLPMPLVLGKNNDPIKAVIDLSRQIGLDLRNPNLFPDKQILTKFIIMVRVLRNMKKTQILAIANELHQKSTNDPVELDTWKTYRDAVGQIGTPDSAISIVNFMTLGYIDQSEAANLFSVLPVAVQTPSLQYIYDLFNLVRDPLVKKQTKVNETVVLAFSNIYRFVQSRLKRNYIPSYFIKYFVRELYNAYRKKDGRNIQVYAQVLGNTGDIRIMNYLEPYLSGQRDITTFQRVHMFKTLEKVIEVNPHQLTRLFLKYLMDRNEHPDVRVQNVILLMKSDPSVTVLKTMAQITQQEPINQVVSVLQTAIRTASQLKGPRHYQLAYKARSAVDELSTRNMDASYSKNFLVDHLSDNFNFDYQQSIEQIGSQDSLAPKSLVHELISHIGGGKTDFQTGYMVNSVNELLNNVKAQFKNYTQQPNCTYSGMDEVLKDVEGNIEFKHLGAQRFWPFDSSKIRNISTEIQQFIKDHKEGKDFRHMKFWTSETSTYGFPTVMGLPGVYMQHSPSLLRANGNLQVTTSPDVTEDKAVIPGTINVNLKTEVL</sequence>
<evidence type="ECO:0000259" key="7">
    <source>
        <dbReference type="PROSITE" id="PS51211"/>
    </source>
</evidence>
<dbReference type="Gene3D" id="2.30.230.10">
    <property type="entry name" value="Lipovitellin, beta-sheet shell regions, chain A"/>
    <property type="match status" value="1"/>
</dbReference>
<protein>
    <recommendedName>
        <fullName evidence="7">Vitellogenin domain-containing protein</fullName>
    </recommendedName>
</protein>
<gene>
    <name evidence="8" type="ORF">L9F63_002681</name>
</gene>
<reference evidence="8" key="2">
    <citation type="submission" date="2023-05" db="EMBL/GenBank/DDBJ databases">
        <authorList>
            <person name="Fouks B."/>
        </authorList>
    </citation>
    <scope>NUCLEOTIDE SEQUENCE</scope>
    <source>
        <strain evidence="8">Stay&amp;Tobe</strain>
        <tissue evidence="8">Testes</tissue>
    </source>
</reference>
<keyword evidence="9" id="KW-1185">Reference proteome</keyword>
<dbReference type="PROSITE" id="PS51211">
    <property type="entry name" value="VITELLOGENIN"/>
    <property type="match status" value="1"/>
</dbReference>
<dbReference type="Pfam" id="PF01347">
    <property type="entry name" value="Vitellogenin_N"/>
    <property type="match status" value="1"/>
</dbReference>
<dbReference type="GO" id="GO:0005319">
    <property type="term" value="F:lipid transporter activity"/>
    <property type="evidence" value="ECO:0007669"/>
    <property type="project" value="InterPro"/>
</dbReference>
<evidence type="ECO:0000256" key="4">
    <source>
        <dbReference type="ARBA" id="ARBA00023180"/>
    </source>
</evidence>
<dbReference type="SMART" id="SM00638">
    <property type="entry name" value="LPD_N"/>
    <property type="match status" value="1"/>
</dbReference>
<evidence type="ECO:0000313" key="8">
    <source>
        <dbReference type="EMBL" id="KAJ9585527.1"/>
    </source>
</evidence>